<dbReference type="Proteomes" id="UP000293465">
    <property type="component" value="Unassembled WGS sequence"/>
</dbReference>
<sequence length="100" mass="11140">MLCLFLLMTVGCTSNQPLVVTEYVTLDKVPPAAYLTECELPFAQPPKTYGEAVERDQVWLCAFEACAIKVRGIRAFYGIDNQYQTLCSDDKKATQSSPSH</sequence>
<evidence type="ECO:0000313" key="1">
    <source>
        <dbReference type="EMBL" id="RYU41327.1"/>
    </source>
</evidence>
<evidence type="ECO:0000313" key="2">
    <source>
        <dbReference type="Proteomes" id="UP000293465"/>
    </source>
</evidence>
<gene>
    <name evidence="1" type="ORF">ERW49_18770</name>
</gene>
<accession>A0A4Q5K6F3</accession>
<comment type="caution">
    <text evidence="1">The sequence shown here is derived from an EMBL/GenBank/DDBJ whole genome shotgun (WGS) entry which is preliminary data.</text>
</comment>
<proteinExistence type="predicted"/>
<dbReference type="Pfam" id="PF23793">
    <property type="entry name" value="LysC"/>
    <property type="match status" value="1"/>
</dbReference>
<dbReference type="AlphaFoldDB" id="A0A4Q5K6F3"/>
<organism evidence="1 2">
    <name type="scientific">Aliivibrio finisterrensis</name>
    <dbReference type="NCBI Taxonomy" id="511998"/>
    <lineage>
        <taxon>Bacteria</taxon>
        <taxon>Pseudomonadati</taxon>
        <taxon>Pseudomonadota</taxon>
        <taxon>Gammaproteobacteria</taxon>
        <taxon>Vibrionales</taxon>
        <taxon>Vibrionaceae</taxon>
        <taxon>Aliivibrio</taxon>
    </lineage>
</organism>
<name>A0A4Q5K6F3_9GAMM</name>
<dbReference type="InterPro" id="IPR058979">
    <property type="entry name" value="LysC-like"/>
</dbReference>
<protein>
    <submittedName>
        <fullName evidence="1">Uncharacterized protein</fullName>
    </submittedName>
</protein>
<dbReference type="EMBL" id="SEZJ01000030">
    <property type="protein sequence ID" value="RYU41327.1"/>
    <property type="molecule type" value="Genomic_DNA"/>
</dbReference>
<reference evidence="1 2" key="1">
    <citation type="submission" date="2019-02" db="EMBL/GenBank/DDBJ databases">
        <title>Genome sequences of Aliivibrio finisterrensis strains from farmed Atlantic salmon.</title>
        <authorList>
            <person name="Bowman J.P."/>
        </authorList>
    </citation>
    <scope>NUCLEOTIDE SEQUENCE [LARGE SCALE GENOMIC DNA]</scope>
    <source>
        <strain evidence="1 2">A32</strain>
    </source>
</reference>
<dbReference type="OrthoDB" id="5883021at2"/>